<dbReference type="InterPro" id="IPR029044">
    <property type="entry name" value="Nucleotide-diphossugar_trans"/>
</dbReference>
<dbReference type="PANTHER" id="PTHR43777:SF1">
    <property type="entry name" value="MOLYBDENUM COFACTOR CYTIDYLYLTRANSFERASE"/>
    <property type="match status" value="1"/>
</dbReference>
<dbReference type="AlphaFoldDB" id="A0A1N7DZ78"/>
<feature type="domain" description="MobA-like NTP transferase" evidence="1">
    <location>
        <begin position="17"/>
        <end position="171"/>
    </location>
</feature>
<proteinExistence type="predicted"/>
<accession>A0A1N7DZ78</accession>
<dbReference type="SUPFAM" id="SSF53448">
    <property type="entry name" value="Nucleotide-diphospho-sugar transferases"/>
    <property type="match status" value="1"/>
</dbReference>
<dbReference type="GO" id="GO:0016779">
    <property type="term" value="F:nucleotidyltransferase activity"/>
    <property type="evidence" value="ECO:0007669"/>
    <property type="project" value="UniProtKB-ARBA"/>
</dbReference>
<dbReference type="EMBL" id="FTNT01000002">
    <property type="protein sequence ID" value="SIR81129.1"/>
    <property type="molecule type" value="Genomic_DNA"/>
</dbReference>
<gene>
    <name evidence="2" type="ORF">SAMN05445060_1032</name>
</gene>
<evidence type="ECO:0000313" key="2">
    <source>
        <dbReference type="EMBL" id="SIR81129.1"/>
    </source>
</evidence>
<evidence type="ECO:0000313" key="3">
    <source>
        <dbReference type="Proteomes" id="UP000186218"/>
    </source>
</evidence>
<dbReference type="Gene3D" id="3.90.550.10">
    <property type="entry name" value="Spore Coat Polysaccharide Biosynthesis Protein SpsA, Chain A"/>
    <property type="match status" value="1"/>
</dbReference>
<dbReference type="OrthoDB" id="4427994at2"/>
<dbReference type="RefSeq" id="WP_076477113.1">
    <property type="nucleotide sequence ID" value="NZ_FTNT01000002.1"/>
</dbReference>
<name>A0A1N7DZ78_9NOCA</name>
<organism evidence="2 3">
    <name type="scientific">Williamsia sterculiae</name>
    <dbReference type="NCBI Taxonomy" id="1344003"/>
    <lineage>
        <taxon>Bacteria</taxon>
        <taxon>Bacillati</taxon>
        <taxon>Actinomycetota</taxon>
        <taxon>Actinomycetes</taxon>
        <taxon>Mycobacteriales</taxon>
        <taxon>Nocardiaceae</taxon>
        <taxon>Williamsia</taxon>
    </lineage>
</organism>
<dbReference type="STRING" id="1344003.SAMN05445060_1032"/>
<dbReference type="Proteomes" id="UP000186218">
    <property type="component" value="Unassembled WGS sequence"/>
</dbReference>
<dbReference type="InterPro" id="IPR025877">
    <property type="entry name" value="MobA-like_NTP_Trfase"/>
</dbReference>
<sequence>MTRGVRRGVTTPHPVVGVVLAAGAGTRYGMPKILAAEGDWLHSAVRALHDGGCERVLVTRGAATPPVPTDVEPVDVEDWATGLSASVAAGLRAARDGGPVAGVVLHVVDVPDTSAAVVARVLSVAAADPDALVRATFHRNPGHPVYIGARHIDAVTATLTGDRGAGRYLNASPATRDIECGDLATGVDHDRPVPGQSGA</sequence>
<protein>
    <submittedName>
        <fullName evidence="2">Nicotine blue oxidoreductase</fullName>
    </submittedName>
</protein>
<reference evidence="2 3" key="1">
    <citation type="submission" date="2017-01" db="EMBL/GenBank/DDBJ databases">
        <authorList>
            <person name="Mah S.A."/>
            <person name="Swanson W.J."/>
            <person name="Moy G.W."/>
            <person name="Vacquier V.D."/>
        </authorList>
    </citation>
    <scope>NUCLEOTIDE SEQUENCE [LARGE SCALE GENOMIC DNA]</scope>
    <source>
        <strain evidence="2 3">CPCC 203464</strain>
    </source>
</reference>
<dbReference type="Pfam" id="PF12804">
    <property type="entry name" value="NTP_transf_3"/>
    <property type="match status" value="1"/>
</dbReference>
<evidence type="ECO:0000259" key="1">
    <source>
        <dbReference type="Pfam" id="PF12804"/>
    </source>
</evidence>
<dbReference type="PANTHER" id="PTHR43777">
    <property type="entry name" value="MOLYBDENUM COFACTOR CYTIDYLYLTRANSFERASE"/>
    <property type="match status" value="1"/>
</dbReference>
<keyword evidence="3" id="KW-1185">Reference proteome</keyword>